<keyword evidence="5 8" id="KW-0812">Transmembrane</keyword>
<feature type="transmembrane region" description="Helical" evidence="8">
    <location>
        <begin position="639"/>
        <end position="659"/>
    </location>
</feature>
<dbReference type="InterPro" id="IPR051605">
    <property type="entry name" value="CstA"/>
</dbReference>
<proteinExistence type="inferred from homology"/>
<feature type="transmembrane region" description="Helical" evidence="8">
    <location>
        <begin position="254"/>
        <end position="275"/>
    </location>
</feature>
<evidence type="ECO:0000256" key="6">
    <source>
        <dbReference type="ARBA" id="ARBA00022989"/>
    </source>
</evidence>
<evidence type="ECO:0000256" key="7">
    <source>
        <dbReference type="ARBA" id="ARBA00023136"/>
    </source>
</evidence>
<feature type="transmembrane region" description="Helical" evidence="8">
    <location>
        <begin position="220"/>
        <end position="239"/>
    </location>
</feature>
<evidence type="ECO:0000256" key="5">
    <source>
        <dbReference type="ARBA" id="ARBA00022692"/>
    </source>
</evidence>
<reference evidence="10 11" key="1">
    <citation type="journal article" date="2019" name="Int. J. Syst. Evol. Microbiol.">
        <title>The Global Catalogue of Microorganisms (GCM) 10K type strain sequencing project: providing services to taxonomists for standard genome sequencing and annotation.</title>
        <authorList>
            <consortium name="The Broad Institute Genomics Platform"/>
            <consortium name="The Broad Institute Genome Sequencing Center for Infectious Disease"/>
            <person name="Wu L."/>
            <person name="Ma J."/>
        </authorList>
    </citation>
    <scope>NUCLEOTIDE SEQUENCE [LARGE SCALE GENOMIC DNA]</scope>
    <source>
        <strain evidence="10 11">JCM 15503</strain>
    </source>
</reference>
<protein>
    <submittedName>
        <fullName evidence="10">Carbon starvation CstA family protein</fullName>
    </submittedName>
</protein>
<evidence type="ECO:0000313" key="10">
    <source>
        <dbReference type="EMBL" id="GAA0746021.1"/>
    </source>
</evidence>
<feature type="transmembrane region" description="Helical" evidence="8">
    <location>
        <begin position="159"/>
        <end position="182"/>
    </location>
</feature>
<accession>A0ABN1JSW4</accession>
<comment type="subcellular location">
    <subcellularLocation>
        <location evidence="1">Cell membrane</location>
        <topology evidence="1">Multi-pass membrane protein</topology>
    </subcellularLocation>
</comment>
<sequence length="687" mass="73283">MNIRRHLPWLAVAVLGAFALATVALGRGEAVSALWIVVAAVSVYLIAYRYYSLFLAYRVLGLDEKRQTPAWRHNDGLDYVPTNRYVLYGHHFAAIAGAGPLVGPVLAAQMGYLPGLLWILAGVVFAGAVQDFVVLFISTRRDGRSLGDLIKQEMGPVPGVIALFGAFMIMIIILAVLALIVVKALANSPWGTFTVAATIPVALFMGVYLRWIRPGRIGEVSLIGFVLLMLAILGGQWVHESPALAPLFTFDGKALTWMLIGYGFVASVLPVWLLLAPRDYLSTFLKIGTIVALAIGILIVAPDLQMPKFTQFAQGNGPVWAGSLFPFLFITIACGAVSGFHALIASGTTPKMLENETHARFIGYGGMLAESFVAVMALVAASVIQPGVYFAMNSPAALVGSTPEAVAATLSTWGFVITPDVLIQTAKDVGENTILARAGGAPTLAVGMAHILHQVIGGKAMMAFWYHFAILFEALFILTAVDAGTRAGRFMLQDLLGTFVPALKRTESLPANLIATGLCVAAWGYFLHQGVVDPLGGINTLWPLFGISNQMLAAVALLLGTVVLFKMKKDRYAWTTIVPAAWLLACTLTAGWLKIFSADAKVGFLAHAAKFSEALAQGHLLAPAKTPEAMARIVFNDRLDAVLCGLFMFVVLSVLVYSVKASLAARAASRPTTSEVPFQPLALGAKA</sequence>
<evidence type="ECO:0000256" key="4">
    <source>
        <dbReference type="ARBA" id="ARBA00022475"/>
    </source>
</evidence>
<feature type="transmembrane region" description="Helical" evidence="8">
    <location>
        <begin position="464"/>
        <end position="481"/>
    </location>
</feature>
<comment type="caution">
    <text evidence="10">The sequence shown here is derived from an EMBL/GenBank/DDBJ whole genome shotgun (WGS) entry which is preliminary data.</text>
</comment>
<dbReference type="PANTHER" id="PTHR30252:SF3">
    <property type="entry name" value="PYRUVATE_PROTON SYMPORTER BTST"/>
    <property type="match status" value="1"/>
</dbReference>
<feature type="transmembrane region" description="Helical" evidence="8">
    <location>
        <begin position="287"/>
        <end position="304"/>
    </location>
</feature>
<keyword evidence="4" id="KW-1003">Cell membrane</keyword>
<evidence type="ECO:0000313" key="11">
    <source>
        <dbReference type="Proteomes" id="UP001500279"/>
    </source>
</evidence>
<evidence type="ECO:0000256" key="1">
    <source>
        <dbReference type="ARBA" id="ARBA00004651"/>
    </source>
</evidence>
<feature type="transmembrane region" description="Helical" evidence="8">
    <location>
        <begin position="92"/>
        <end position="110"/>
    </location>
</feature>
<feature type="transmembrane region" description="Helical" evidence="8">
    <location>
        <begin position="36"/>
        <end position="57"/>
    </location>
</feature>
<feature type="transmembrane region" description="Helical" evidence="8">
    <location>
        <begin position="188"/>
        <end position="208"/>
    </location>
</feature>
<comment type="similarity">
    <text evidence="2">Belongs to the peptide transporter carbon starvation (CstA) (TC 2.A.114) family.</text>
</comment>
<feature type="transmembrane region" description="Helical" evidence="8">
    <location>
        <begin position="547"/>
        <end position="565"/>
    </location>
</feature>
<feature type="transmembrane region" description="Helical" evidence="8">
    <location>
        <begin position="572"/>
        <end position="593"/>
    </location>
</feature>
<keyword evidence="6 8" id="KW-1133">Transmembrane helix</keyword>
<feature type="transmembrane region" description="Helical" evidence="8">
    <location>
        <begin position="116"/>
        <end position="138"/>
    </location>
</feature>
<keyword evidence="3" id="KW-0813">Transport</keyword>
<dbReference type="Proteomes" id="UP001500279">
    <property type="component" value="Unassembled WGS sequence"/>
</dbReference>
<dbReference type="InterPro" id="IPR003706">
    <property type="entry name" value="CstA_N"/>
</dbReference>
<organism evidence="10 11">
    <name type="scientific">Ideonella azotifigens</name>
    <dbReference type="NCBI Taxonomy" id="513160"/>
    <lineage>
        <taxon>Bacteria</taxon>
        <taxon>Pseudomonadati</taxon>
        <taxon>Pseudomonadota</taxon>
        <taxon>Betaproteobacteria</taxon>
        <taxon>Burkholderiales</taxon>
        <taxon>Sphaerotilaceae</taxon>
        <taxon>Ideonella</taxon>
    </lineage>
</organism>
<dbReference type="PANTHER" id="PTHR30252">
    <property type="entry name" value="INNER MEMBRANE PEPTIDE TRANSPORTER"/>
    <property type="match status" value="1"/>
</dbReference>
<evidence type="ECO:0000259" key="9">
    <source>
        <dbReference type="Pfam" id="PF02554"/>
    </source>
</evidence>
<dbReference type="Pfam" id="PF02554">
    <property type="entry name" value="CstA"/>
    <property type="match status" value="1"/>
</dbReference>
<evidence type="ECO:0000256" key="2">
    <source>
        <dbReference type="ARBA" id="ARBA00007755"/>
    </source>
</evidence>
<gene>
    <name evidence="10" type="ORF">GCM10009107_13100</name>
</gene>
<evidence type="ECO:0000256" key="8">
    <source>
        <dbReference type="SAM" id="Phobius"/>
    </source>
</evidence>
<feature type="domain" description="CstA N-terminal" evidence="9">
    <location>
        <begin position="32"/>
        <end position="590"/>
    </location>
</feature>
<feature type="transmembrane region" description="Helical" evidence="8">
    <location>
        <begin position="361"/>
        <end position="385"/>
    </location>
</feature>
<dbReference type="EMBL" id="BAAAEW010000006">
    <property type="protein sequence ID" value="GAA0746021.1"/>
    <property type="molecule type" value="Genomic_DNA"/>
</dbReference>
<keyword evidence="11" id="KW-1185">Reference proteome</keyword>
<feature type="transmembrane region" description="Helical" evidence="8">
    <location>
        <begin position="324"/>
        <end position="349"/>
    </location>
</feature>
<feature type="transmembrane region" description="Helical" evidence="8">
    <location>
        <begin position="509"/>
        <end position="527"/>
    </location>
</feature>
<name>A0ABN1JSW4_9BURK</name>
<evidence type="ECO:0000256" key="3">
    <source>
        <dbReference type="ARBA" id="ARBA00022448"/>
    </source>
</evidence>
<keyword evidence="7 8" id="KW-0472">Membrane</keyword>